<dbReference type="Gene3D" id="1.10.10.60">
    <property type="entry name" value="Homeodomain-like"/>
    <property type="match status" value="2"/>
</dbReference>
<dbReference type="RefSeq" id="WP_069328624.1">
    <property type="nucleotide sequence ID" value="NZ_MDER01000059.1"/>
</dbReference>
<dbReference type="SUPFAM" id="SSF51215">
    <property type="entry name" value="Regulatory protein AraC"/>
    <property type="match status" value="1"/>
</dbReference>
<reference evidence="6 7" key="1">
    <citation type="submission" date="2016-08" db="EMBL/GenBank/DDBJ databases">
        <title>Genome sequencing of Paenibacillus sp. TI45-13ar, isolated from Korean traditional nuruk.</title>
        <authorList>
            <person name="Kim S.-J."/>
        </authorList>
    </citation>
    <scope>NUCLEOTIDE SEQUENCE [LARGE SCALE GENOMIC DNA]</scope>
    <source>
        <strain evidence="6 7">TI45-13ar</strain>
    </source>
</reference>
<dbReference type="InterPro" id="IPR020449">
    <property type="entry name" value="Tscrpt_reg_AraC-type_HTH"/>
</dbReference>
<accession>A0A1E3L2J0</accession>
<keyword evidence="3" id="KW-0010">Activator</keyword>
<dbReference type="PRINTS" id="PR00032">
    <property type="entry name" value="HTHARAC"/>
</dbReference>
<keyword evidence="7" id="KW-1185">Reference proteome</keyword>
<dbReference type="Pfam" id="PF12833">
    <property type="entry name" value="HTH_18"/>
    <property type="match status" value="1"/>
</dbReference>
<evidence type="ECO:0000313" key="7">
    <source>
        <dbReference type="Proteomes" id="UP000094578"/>
    </source>
</evidence>
<dbReference type="PATRIC" id="fig|1886670.3.peg.3284"/>
<dbReference type="InterPro" id="IPR003313">
    <property type="entry name" value="AraC-bd"/>
</dbReference>
<evidence type="ECO:0000256" key="2">
    <source>
        <dbReference type="ARBA" id="ARBA00023125"/>
    </source>
</evidence>
<dbReference type="PROSITE" id="PS00041">
    <property type="entry name" value="HTH_ARAC_FAMILY_1"/>
    <property type="match status" value="1"/>
</dbReference>
<keyword evidence="1" id="KW-0805">Transcription regulation</keyword>
<dbReference type="PANTHER" id="PTHR46796">
    <property type="entry name" value="HTH-TYPE TRANSCRIPTIONAL ACTIVATOR RHAS-RELATED"/>
    <property type="match status" value="1"/>
</dbReference>
<comment type="caution">
    <text evidence="6">The sequence shown here is derived from an EMBL/GenBank/DDBJ whole genome shotgun (WGS) entry which is preliminary data.</text>
</comment>
<protein>
    <submittedName>
        <fullName evidence="6">Putative HTH-type transcriptional regulator YbfI</fullName>
    </submittedName>
</protein>
<organism evidence="6 7">
    <name type="scientific">Paenibacillus nuruki</name>
    <dbReference type="NCBI Taxonomy" id="1886670"/>
    <lineage>
        <taxon>Bacteria</taxon>
        <taxon>Bacillati</taxon>
        <taxon>Bacillota</taxon>
        <taxon>Bacilli</taxon>
        <taxon>Bacillales</taxon>
        <taxon>Paenibacillaceae</taxon>
        <taxon>Paenibacillus</taxon>
    </lineage>
</organism>
<dbReference type="Proteomes" id="UP000094578">
    <property type="component" value="Unassembled WGS sequence"/>
</dbReference>
<dbReference type="PROSITE" id="PS01124">
    <property type="entry name" value="HTH_ARAC_FAMILY_2"/>
    <property type="match status" value="1"/>
</dbReference>
<dbReference type="SUPFAM" id="SSF46689">
    <property type="entry name" value="Homeodomain-like"/>
    <property type="match status" value="2"/>
</dbReference>
<dbReference type="InterPro" id="IPR037923">
    <property type="entry name" value="HTH-like"/>
</dbReference>
<evidence type="ECO:0000259" key="5">
    <source>
        <dbReference type="PROSITE" id="PS01124"/>
    </source>
</evidence>
<dbReference type="Gene3D" id="2.60.120.10">
    <property type="entry name" value="Jelly Rolls"/>
    <property type="match status" value="1"/>
</dbReference>
<keyword evidence="4" id="KW-0804">Transcription</keyword>
<dbReference type="InterPro" id="IPR018062">
    <property type="entry name" value="HTH_AraC-typ_CS"/>
</dbReference>
<evidence type="ECO:0000256" key="3">
    <source>
        <dbReference type="ARBA" id="ARBA00023159"/>
    </source>
</evidence>
<evidence type="ECO:0000313" key="6">
    <source>
        <dbReference type="EMBL" id="ODP27385.1"/>
    </source>
</evidence>
<dbReference type="AlphaFoldDB" id="A0A1E3L2J0"/>
<dbReference type="PANTHER" id="PTHR46796:SF2">
    <property type="entry name" value="TRANSCRIPTIONAL REGULATORY PROTEIN"/>
    <property type="match status" value="1"/>
</dbReference>
<name>A0A1E3L2J0_9BACL</name>
<dbReference type="CDD" id="cd07001">
    <property type="entry name" value="cupin_YbfI-like_N"/>
    <property type="match status" value="1"/>
</dbReference>
<dbReference type="STRING" id="1886670.PTI45_03230"/>
<dbReference type="GO" id="GO:0043565">
    <property type="term" value="F:sequence-specific DNA binding"/>
    <property type="evidence" value="ECO:0007669"/>
    <property type="project" value="InterPro"/>
</dbReference>
<dbReference type="SMART" id="SM00342">
    <property type="entry name" value="HTH_ARAC"/>
    <property type="match status" value="1"/>
</dbReference>
<dbReference type="InterPro" id="IPR050204">
    <property type="entry name" value="AraC_XylS_family_regulators"/>
</dbReference>
<proteinExistence type="predicted"/>
<dbReference type="InterPro" id="IPR009057">
    <property type="entry name" value="Homeodomain-like_sf"/>
</dbReference>
<sequence>MANELRTLHLDTQLQIEAYQFQGIMQKFSPHFHEYYVIGFIEAGQRQLICKGKEYIINPGDLLLFNPYDIHSCEQIDHLTLDYRCINVSIDVMREFNQGELPYFAQNVLVDHPLTQTLKQLHSSIVSAEDQLAKEALFQQLLQSLIEQYTDTSVQHAHAVSHQHPDIQTVCHYLEQHYSQTVTLAELSDLIGYNKYQLIRAFQDEKKITPYNYLETIRINKAKELLEQGTPLIEVAIQTGFSDQSHFSKFFKKMVGLTPKQYLNVFRQERLSS</sequence>
<evidence type="ECO:0000256" key="4">
    <source>
        <dbReference type="ARBA" id="ARBA00023163"/>
    </source>
</evidence>
<evidence type="ECO:0000256" key="1">
    <source>
        <dbReference type="ARBA" id="ARBA00023015"/>
    </source>
</evidence>
<feature type="domain" description="HTH araC/xylS-type" evidence="5">
    <location>
        <begin position="168"/>
        <end position="265"/>
    </location>
</feature>
<gene>
    <name evidence="6" type="ORF">PTI45_03230</name>
</gene>
<dbReference type="InterPro" id="IPR018060">
    <property type="entry name" value="HTH_AraC"/>
</dbReference>
<keyword evidence="2" id="KW-0238">DNA-binding</keyword>
<dbReference type="InterPro" id="IPR014710">
    <property type="entry name" value="RmlC-like_jellyroll"/>
</dbReference>
<dbReference type="GO" id="GO:0003700">
    <property type="term" value="F:DNA-binding transcription factor activity"/>
    <property type="evidence" value="ECO:0007669"/>
    <property type="project" value="InterPro"/>
</dbReference>
<dbReference type="Pfam" id="PF02311">
    <property type="entry name" value="AraC_binding"/>
    <property type="match status" value="1"/>
</dbReference>
<dbReference type="EMBL" id="MDER01000059">
    <property type="protein sequence ID" value="ODP27385.1"/>
    <property type="molecule type" value="Genomic_DNA"/>
</dbReference>